<evidence type="ECO:0000313" key="5">
    <source>
        <dbReference type="EMBL" id="MFA0812652.1"/>
    </source>
</evidence>
<dbReference type="Pfam" id="PF15976">
    <property type="entry name" value="CooC_C"/>
    <property type="match status" value="1"/>
</dbReference>
<feature type="domain" description="Pilus assembly protein E-set like" evidence="4">
    <location>
        <begin position="272"/>
        <end position="337"/>
    </location>
</feature>
<reference evidence="5 6" key="1">
    <citation type="submission" date="2024-08" db="EMBL/GenBank/DDBJ databases">
        <authorList>
            <person name="Ishaq N."/>
        </authorList>
    </citation>
    <scope>NUCLEOTIDE SEQUENCE [LARGE SCALE GENOMIC DNA]</scope>
    <source>
        <strain evidence="5 6">DSM 18651</strain>
    </source>
</reference>
<keyword evidence="6" id="KW-1185">Reference proteome</keyword>
<dbReference type="Pfam" id="PF16967">
    <property type="entry name" value="TcfC"/>
    <property type="match status" value="1"/>
</dbReference>
<dbReference type="InterPro" id="IPR031917">
    <property type="entry name" value="Pilus_assem_C"/>
</dbReference>
<feature type="chain" id="PRO_5046869425" evidence="2">
    <location>
        <begin position="26"/>
        <end position="839"/>
    </location>
</feature>
<feature type="signal peptide" evidence="2">
    <location>
        <begin position="1"/>
        <end position="25"/>
    </location>
</feature>
<comment type="caution">
    <text evidence="5">The sequence shown here is derived from an EMBL/GenBank/DDBJ whole genome shotgun (WGS) entry which is preliminary data.</text>
</comment>
<evidence type="ECO:0000313" key="6">
    <source>
        <dbReference type="Proteomes" id="UP001569428"/>
    </source>
</evidence>
<feature type="domain" description="Pilus assembly protein C-terminal" evidence="3">
    <location>
        <begin position="730"/>
        <end position="819"/>
    </location>
</feature>
<evidence type="ECO:0000256" key="2">
    <source>
        <dbReference type="SAM" id="SignalP"/>
    </source>
</evidence>
<proteinExistence type="predicted"/>
<dbReference type="EMBL" id="JBGMEK010000050">
    <property type="protein sequence ID" value="MFA0812652.1"/>
    <property type="molecule type" value="Genomic_DNA"/>
</dbReference>
<dbReference type="Proteomes" id="UP001569428">
    <property type="component" value="Unassembled WGS sequence"/>
</dbReference>
<organism evidence="5 6">
    <name type="scientific">Microbulbifer epialgicus</name>
    <dbReference type="NCBI Taxonomy" id="393907"/>
    <lineage>
        <taxon>Bacteria</taxon>
        <taxon>Pseudomonadati</taxon>
        <taxon>Pseudomonadota</taxon>
        <taxon>Gammaproteobacteria</taxon>
        <taxon>Cellvibrionales</taxon>
        <taxon>Microbulbiferaceae</taxon>
        <taxon>Microbulbifer</taxon>
    </lineage>
</organism>
<evidence type="ECO:0000256" key="1">
    <source>
        <dbReference type="ARBA" id="ARBA00022729"/>
    </source>
</evidence>
<gene>
    <name evidence="5" type="ORF">ACCI49_17190</name>
</gene>
<protein>
    <submittedName>
        <fullName evidence="5">TcfC E-set like domain-containing protein</fullName>
    </submittedName>
</protein>
<evidence type="ECO:0000259" key="3">
    <source>
        <dbReference type="Pfam" id="PF15976"/>
    </source>
</evidence>
<evidence type="ECO:0000259" key="4">
    <source>
        <dbReference type="Pfam" id="PF16967"/>
    </source>
</evidence>
<dbReference type="InterPro" id="IPR032636">
    <property type="entry name" value="Pilus_assem_E-set-like_dom"/>
</dbReference>
<dbReference type="RefSeq" id="WP_371840346.1">
    <property type="nucleotide sequence ID" value="NZ_JBGMEK010000050.1"/>
</dbReference>
<name>A0ABV4P2V8_9GAMM</name>
<keyword evidence="1 2" id="KW-0732">Signal</keyword>
<accession>A0ABV4P2V8</accession>
<sequence length="839" mass="92777">MAGRHPRGLALALCLAQVLKSDALAATAATFLLETSVPEGFDALLVSEHLVVDLYYGGKEIGAAQASVESNHIRFDSPESVLALLPVVKDPERVLTLLGTSQSKNTQYICHSARQVNCGYLLPEEFAVIYDEERFRLDLFFAPELLPQQAAIKDPYLPAASSDFSAVQNLSGTWSGVESDWGPSSYQATLNGNTIISFGESALHSRWSNATEQGSRLHTLHWSRDFRGQAYSVGLLQPQGGHNFFKTQEALYGLELRSSQRSRTDIKYQQGAPLEINMPVRGRIEVYWDKRLVHTELLEAGNRLLNTSTMPHGAYEVEIRTYDETGRALSQHTEFFAKDSLLPAPGEWFWSFQAGLPTLPYNTGTLPEHYDEGLIQGSIARRLSTGTGLFASVAAAEKQQLAEVGLRWVGQYLEFSPSLVTTNEGRSGHRLQALLKTPFATISAMETKLSTKNQLPEDNSYRLLSGGYSQRSFSLQSGIMGGQLSLRYSERDQAQSLLPGGFTVDDTSDGARKLTTLEFRRNFFQNPSWIGNASLSHSDADGQQYTSIGIQFRLRSKHWQHTANLHSENSDSGTGGERLAFHTRWRDQGLWAPEFEQQLSVEQAPGVNYLESRTHLAGHMGYVNATVGFTHDDKGDAINYLGGFSTNLISTGQELAWGGERALESAVIVDIEGSDQQDFEVLVNGVRRGYAKGGNKSVINLPAFKSYVLSLRPLEQGFFDFRETNETVTLYPGNVSSASYQVLPQTLVLGRLMDEDEGIANIQVFIGDHNAITDQYGVFQLEVSGDQKTLASQEITWSNCRIPIKIQSVGESWLNLGTIEQSRALCQIEYTSEAKGVHH</sequence>